<evidence type="ECO:0000256" key="1">
    <source>
        <dbReference type="SAM" id="MobiDB-lite"/>
    </source>
</evidence>
<comment type="caution">
    <text evidence="2">The sequence shown here is derived from an EMBL/GenBank/DDBJ whole genome shotgun (WGS) entry which is preliminary data.</text>
</comment>
<name>A0A7J0H5Q2_9ERIC</name>
<accession>A0A7J0H5Q2</accession>
<dbReference type="OrthoDB" id="10502062at2759"/>
<keyword evidence="3" id="KW-1185">Reference proteome</keyword>
<evidence type="ECO:0000313" key="3">
    <source>
        <dbReference type="Proteomes" id="UP000585474"/>
    </source>
</evidence>
<sequence>MTSLTSRDLVAAAEAGVLRVESVANSHDGEKTAMATTASFHSTSGAEPDGVAAARSPLLHHRPPLSRILL</sequence>
<reference evidence="2 3" key="1">
    <citation type="submission" date="2019-07" db="EMBL/GenBank/DDBJ databases">
        <title>De Novo Assembly of kiwifruit Actinidia rufa.</title>
        <authorList>
            <person name="Sugita-Konishi S."/>
            <person name="Sato K."/>
            <person name="Mori E."/>
            <person name="Abe Y."/>
            <person name="Kisaki G."/>
            <person name="Hamano K."/>
            <person name="Suezawa K."/>
            <person name="Otani M."/>
            <person name="Fukuda T."/>
            <person name="Manabe T."/>
            <person name="Gomi K."/>
            <person name="Tabuchi M."/>
            <person name="Akimitsu K."/>
            <person name="Kataoka I."/>
        </authorList>
    </citation>
    <scope>NUCLEOTIDE SEQUENCE [LARGE SCALE GENOMIC DNA]</scope>
    <source>
        <strain evidence="3">cv. Fuchu</strain>
    </source>
</reference>
<protein>
    <submittedName>
        <fullName evidence="2">Uncharacterized protein</fullName>
    </submittedName>
</protein>
<organism evidence="2 3">
    <name type="scientific">Actinidia rufa</name>
    <dbReference type="NCBI Taxonomy" id="165716"/>
    <lineage>
        <taxon>Eukaryota</taxon>
        <taxon>Viridiplantae</taxon>
        <taxon>Streptophyta</taxon>
        <taxon>Embryophyta</taxon>
        <taxon>Tracheophyta</taxon>
        <taxon>Spermatophyta</taxon>
        <taxon>Magnoliopsida</taxon>
        <taxon>eudicotyledons</taxon>
        <taxon>Gunneridae</taxon>
        <taxon>Pentapetalae</taxon>
        <taxon>asterids</taxon>
        <taxon>Ericales</taxon>
        <taxon>Actinidiaceae</taxon>
        <taxon>Actinidia</taxon>
    </lineage>
</organism>
<proteinExistence type="predicted"/>
<evidence type="ECO:0000313" key="2">
    <source>
        <dbReference type="EMBL" id="GFZ18285.1"/>
    </source>
</evidence>
<feature type="compositionally biased region" description="Polar residues" evidence="1">
    <location>
        <begin position="34"/>
        <end position="45"/>
    </location>
</feature>
<dbReference type="Proteomes" id="UP000585474">
    <property type="component" value="Unassembled WGS sequence"/>
</dbReference>
<dbReference type="AlphaFoldDB" id="A0A7J0H5Q2"/>
<gene>
    <name evidence="2" type="ORF">Acr_27g0000240</name>
</gene>
<dbReference type="EMBL" id="BJWL01000027">
    <property type="protein sequence ID" value="GFZ18285.1"/>
    <property type="molecule type" value="Genomic_DNA"/>
</dbReference>
<feature type="region of interest" description="Disordered" evidence="1">
    <location>
        <begin position="25"/>
        <end position="58"/>
    </location>
</feature>